<dbReference type="AlphaFoldDB" id="A0A6J4LT55"/>
<dbReference type="Pfam" id="PF07721">
    <property type="entry name" value="TPR_4"/>
    <property type="match status" value="2"/>
</dbReference>
<dbReference type="GO" id="GO:0042802">
    <property type="term" value="F:identical protein binding"/>
    <property type="evidence" value="ECO:0007669"/>
    <property type="project" value="InterPro"/>
</dbReference>
<proteinExistence type="predicted"/>
<sequence>MPAPDAAAPEQRWLLARSLDLLGRRAEARAVAAELAAADTAGVEFAGTLGVIAAGAGDTATAARVDRWLAARPARHPAGLPSLYRARIAAVRGDRARALALLESLPHGGHPLVEILLFHSDPAFLRLHGEPRFQAFTRPRG</sequence>
<organism evidence="1">
    <name type="scientific">uncultured Gemmatimonadota bacterium</name>
    <dbReference type="NCBI Taxonomy" id="203437"/>
    <lineage>
        <taxon>Bacteria</taxon>
        <taxon>Pseudomonadati</taxon>
        <taxon>Gemmatimonadota</taxon>
        <taxon>environmental samples</taxon>
    </lineage>
</organism>
<name>A0A6J4LT55_9BACT</name>
<reference evidence="1" key="1">
    <citation type="submission" date="2020-02" db="EMBL/GenBank/DDBJ databases">
        <authorList>
            <person name="Meier V. D."/>
        </authorList>
    </citation>
    <scope>NUCLEOTIDE SEQUENCE</scope>
    <source>
        <strain evidence="1">AVDCRST_MAG68</strain>
    </source>
</reference>
<dbReference type="InterPro" id="IPR011717">
    <property type="entry name" value="TPR-4"/>
</dbReference>
<protein>
    <submittedName>
        <fullName evidence="1">Uncharacterized protein</fullName>
    </submittedName>
</protein>
<evidence type="ECO:0000313" key="1">
    <source>
        <dbReference type="EMBL" id="CAA9340139.1"/>
    </source>
</evidence>
<dbReference type="EMBL" id="CADCTW010000139">
    <property type="protein sequence ID" value="CAA9340139.1"/>
    <property type="molecule type" value="Genomic_DNA"/>
</dbReference>
<gene>
    <name evidence="1" type="ORF">AVDCRST_MAG68-2965</name>
</gene>
<accession>A0A6J4LT55</accession>